<evidence type="ECO:0000256" key="2">
    <source>
        <dbReference type="ARBA" id="ARBA00023235"/>
    </source>
</evidence>
<comment type="caution">
    <text evidence="3">The sequence shown here is derived from an EMBL/GenBank/DDBJ whole genome shotgun (WGS) entry which is preliminary data.</text>
</comment>
<dbReference type="GO" id="GO:0047661">
    <property type="term" value="F:amino-acid racemase activity"/>
    <property type="evidence" value="ECO:0007669"/>
    <property type="project" value="InterPro"/>
</dbReference>
<reference evidence="3 4" key="1">
    <citation type="submission" date="2019-03" db="EMBL/GenBank/DDBJ databases">
        <title>Genomic Encyclopedia of Type Strains, Phase III (KMG-III): the genomes of soil and plant-associated and newly described type strains.</title>
        <authorList>
            <person name="Whitman W."/>
        </authorList>
    </citation>
    <scope>NUCLEOTIDE SEQUENCE [LARGE SCALE GENOMIC DNA]</scope>
    <source>
        <strain evidence="3 4">CECT 8976</strain>
    </source>
</reference>
<dbReference type="OrthoDB" id="9803739at2"/>
<accession>A0A4R7B3G7</accession>
<dbReference type="PANTHER" id="PTHR21198:SF7">
    <property type="entry name" value="ASPARTATE-GLUTAMATE RACEMASE FAMILY"/>
    <property type="match status" value="1"/>
</dbReference>
<dbReference type="NCBIfam" id="TIGR00035">
    <property type="entry name" value="asp_race"/>
    <property type="match status" value="1"/>
</dbReference>
<evidence type="ECO:0000313" key="3">
    <source>
        <dbReference type="EMBL" id="TDR78342.1"/>
    </source>
</evidence>
<dbReference type="InterPro" id="IPR001920">
    <property type="entry name" value="Asp/Glu_race"/>
</dbReference>
<sequence>MKTIGLIGGMSWESSAHYYRLINQAVRQRLGGQHNARSLLLSVDFAEVEAWQVQGDWHRLAECMARAAQQLEAAGAGCIVLCTNTMHKVADTLGAASSLPLLHIADATGDALRAAGHQRIGLLGTRYTMEQDFYRGRLEQRHGLQVLTPDAAARVQLHDIIYRELCQGIIRAASRKTLQIMIDELQREGAQAVVLGCTEIGLLIGQADVALPVFDTTALHAEAAVRWYLDGAY</sequence>
<organism evidence="3 4">
    <name type="scientific">Paludibacterium purpuratum</name>
    <dbReference type="NCBI Taxonomy" id="1144873"/>
    <lineage>
        <taxon>Bacteria</taxon>
        <taxon>Pseudomonadati</taxon>
        <taxon>Pseudomonadota</taxon>
        <taxon>Betaproteobacteria</taxon>
        <taxon>Neisseriales</taxon>
        <taxon>Chromobacteriaceae</taxon>
        <taxon>Paludibacterium</taxon>
    </lineage>
</organism>
<dbReference type="SUPFAM" id="SSF53681">
    <property type="entry name" value="Aspartate/glutamate racemase"/>
    <property type="match status" value="2"/>
</dbReference>
<evidence type="ECO:0000313" key="4">
    <source>
        <dbReference type="Proteomes" id="UP000295611"/>
    </source>
</evidence>
<name>A0A4R7B3G7_9NEIS</name>
<dbReference type="PANTHER" id="PTHR21198">
    <property type="entry name" value="GLUTAMATE RACEMASE"/>
    <property type="match status" value="1"/>
</dbReference>
<gene>
    <name evidence="3" type="ORF">DFP86_10859</name>
</gene>
<dbReference type="AlphaFoldDB" id="A0A4R7B3G7"/>
<comment type="similarity">
    <text evidence="1">Belongs to the aspartate/glutamate racemases family.</text>
</comment>
<protein>
    <submittedName>
        <fullName evidence="3">Aspartate racemase</fullName>
    </submittedName>
</protein>
<dbReference type="Proteomes" id="UP000295611">
    <property type="component" value="Unassembled WGS sequence"/>
</dbReference>
<dbReference type="EMBL" id="SNZP01000008">
    <property type="protein sequence ID" value="TDR78342.1"/>
    <property type="molecule type" value="Genomic_DNA"/>
</dbReference>
<dbReference type="InterPro" id="IPR004380">
    <property type="entry name" value="Asp_race"/>
</dbReference>
<keyword evidence="4" id="KW-1185">Reference proteome</keyword>
<proteinExistence type="inferred from homology"/>
<keyword evidence="2" id="KW-0413">Isomerase</keyword>
<evidence type="ECO:0000256" key="1">
    <source>
        <dbReference type="ARBA" id="ARBA00007847"/>
    </source>
</evidence>
<dbReference type="RefSeq" id="WP_133681057.1">
    <property type="nucleotide sequence ID" value="NZ_SNZP01000008.1"/>
</dbReference>
<dbReference type="InterPro" id="IPR015942">
    <property type="entry name" value="Asp/Glu/hydantoin_racemase"/>
</dbReference>
<dbReference type="Pfam" id="PF01177">
    <property type="entry name" value="Asp_Glu_race"/>
    <property type="match status" value="1"/>
</dbReference>
<dbReference type="Gene3D" id="3.40.50.1860">
    <property type="match status" value="2"/>
</dbReference>